<evidence type="ECO:0000313" key="2">
    <source>
        <dbReference type="EMBL" id="OAG08968.1"/>
    </source>
</evidence>
<feature type="signal peptide" evidence="1">
    <location>
        <begin position="1"/>
        <end position="17"/>
    </location>
</feature>
<dbReference type="GeneID" id="28757586"/>
<dbReference type="OrthoDB" id="265717at2759"/>
<evidence type="ECO:0000256" key="1">
    <source>
        <dbReference type="SAM" id="SignalP"/>
    </source>
</evidence>
<protein>
    <submittedName>
        <fullName evidence="2">Uncharacterized protein</fullName>
    </submittedName>
</protein>
<evidence type="ECO:0000313" key="3">
    <source>
        <dbReference type="Proteomes" id="UP000077069"/>
    </source>
</evidence>
<dbReference type="RefSeq" id="XP_018039333.1">
    <property type="nucleotide sequence ID" value="XM_018174100.1"/>
</dbReference>
<proteinExistence type="predicted"/>
<dbReference type="AlphaFoldDB" id="A0A177CPV3"/>
<dbReference type="EMBL" id="KV441550">
    <property type="protein sequence ID" value="OAG08968.1"/>
    <property type="molecule type" value="Genomic_DNA"/>
</dbReference>
<name>A0A177CPV3_9PLEO</name>
<organism evidence="2 3">
    <name type="scientific">Paraphaeosphaeria sporulosa</name>
    <dbReference type="NCBI Taxonomy" id="1460663"/>
    <lineage>
        <taxon>Eukaryota</taxon>
        <taxon>Fungi</taxon>
        <taxon>Dikarya</taxon>
        <taxon>Ascomycota</taxon>
        <taxon>Pezizomycotina</taxon>
        <taxon>Dothideomycetes</taxon>
        <taxon>Pleosporomycetidae</taxon>
        <taxon>Pleosporales</taxon>
        <taxon>Massarineae</taxon>
        <taxon>Didymosphaeriaceae</taxon>
        <taxon>Paraphaeosphaeria</taxon>
    </lineage>
</organism>
<dbReference type="STRING" id="1460663.A0A177CPV3"/>
<reference evidence="2 3" key="1">
    <citation type="submission" date="2016-05" db="EMBL/GenBank/DDBJ databases">
        <title>Comparative analysis of secretome profiles of manganese(II)-oxidizing ascomycete fungi.</title>
        <authorList>
            <consortium name="DOE Joint Genome Institute"/>
            <person name="Zeiner C.A."/>
            <person name="Purvine S.O."/>
            <person name="Zink E.M."/>
            <person name="Wu S."/>
            <person name="Pasa-Tolic L."/>
            <person name="Chaput D.L."/>
            <person name="Haridas S."/>
            <person name="Grigoriev I.V."/>
            <person name="Santelli C.M."/>
            <person name="Hansel C.M."/>
        </authorList>
    </citation>
    <scope>NUCLEOTIDE SEQUENCE [LARGE SCALE GENOMIC DNA]</scope>
    <source>
        <strain evidence="2 3">AP3s5-JAC2a</strain>
    </source>
</reference>
<gene>
    <name evidence="2" type="ORF">CC84DRAFT_1085471</name>
</gene>
<accession>A0A177CPV3</accession>
<keyword evidence="3" id="KW-1185">Reference proteome</keyword>
<dbReference type="Proteomes" id="UP000077069">
    <property type="component" value="Unassembled WGS sequence"/>
</dbReference>
<dbReference type="InParanoid" id="A0A177CPV3"/>
<keyword evidence="1" id="KW-0732">Signal</keyword>
<sequence length="292" mass="31640">MRSTFALFASLFAPALASPLICRSHTQPNPITEDYPKDVTGVINGTTAIVPIPYAVARSIVPSKYPILTAAYEQVFPTLGDGLYPAVLEAVQDHDVGLPPFKIPDFTRVALKFPFVDRLNDGASAFKYTPPQLVSATNLIALLGSTIYGDTVAGTFAPPCDAYASSGPSETYMRAYTFAESLLPNAKPVADMSFRTAASIPYTIDAFINVLNQPLFGDGIPLCDNYITLFNATVTTAKYAPVPVEGTLVVRPPLYPNEETFGHVYGFRMANAFVERNGVICESLKGYSRRRC</sequence>
<feature type="chain" id="PRO_5008058478" evidence="1">
    <location>
        <begin position="18"/>
        <end position="292"/>
    </location>
</feature>